<keyword evidence="3" id="KW-1185">Reference proteome</keyword>
<dbReference type="STRING" id="1073328.SAMN05216294_2134"/>
<dbReference type="OrthoDB" id="1438726at2"/>
<sequence>MKKAFKKYSFPLLILLLGGFINLYAYSQTAIDDSDACYVLGYEESNDASTIHHVPSTEDHKHYAETEVEEQEEREEEVSSHDHYLPDSSYLTAYSHTSLVEQFLSESNSDKGYYTSKEIATPTKRHIRFQVFRI</sequence>
<evidence type="ECO:0000256" key="1">
    <source>
        <dbReference type="SAM" id="MobiDB-lite"/>
    </source>
</evidence>
<proteinExistence type="predicted"/>
<dbReference type="RefSeq" id="WP_090295241.1">
    <property type="nucleotide sequence ID" value="NZ_FNKI01000002.1"/>
</dbReference>
<reference evidence="3" key="1">
    <citation type="submission" date="2016-10" db="EMBL/GenBank/DDBJ databases">
        <authorList>
            <person name="Varghese N."/>
            <person name="Submissions S."/>
        </authorList>
    </citation>
    <scope>NUCLEOTIDE SEQUENCE [LARGE SCALE GENOMIC DNA]</scope>
    <source>
        <strain evidence="3">DSM 25030</strain>
    </source>
</reference>
<feature type="region of interest" description="Disordered" evidence="1">
    <location>
        <begin position="61"/>
        <end position="86"/>
    </location>
</feature>
<protein>
    <submittedName>
        <fullName evidence="2">Uncharacterized protein</fullName>
    </submittedName>
</protein>
<gene>
    <name evidence="2" type="ORF">SAMN04487892_0782</name>
</gene>
<evidence type="ECO:0000313" key="3">
    <source>
        <dbReference type="Proteomes" id="UP000199592"/>
    </source>
</evidence>
<accession>A0A1H2RSN7</accession>
<dbReference type="EMBL" id="FNMY01000001">
    <property type="protein sequence ID" value="SDW22317.1"/>
    <property type="molecule type" value="Genomic_DNA"/>
</dbReference>
<evidence type="ECO:0000313" key="2">
    <source>
        <dbReference type="EMBL" id="SDW22317.1"/>
    </source>
</evidence>
<organism evidence="2 3">
    <name type="scientific">Flagellimonas zhangzhouensis</name>
    <dbReference type="NCBI Taxonomy" id="1073328"/>
    <lineage>
        <taxon>Bacteria</taxon>
        <taxon>Pseudomonadati</taxon>
        <taxon>Bacteroidota</taxon>
        <taxon>Flavobacteriia</taxon>
        <taxon>Flavobacteriales</taxon>
        <taxon>Flavobacteriaceae</taxon>
        <taxon>Flagellimonas</taxon>
    </lineage>
</organism>
<dbReference type="AlphaFoldDB" id="A0A1H2RSN7"/>
<feature type="compositionally biased region" description="Acidic residues" evidence="1">
    <location>
        <begin position="66"/>
        <end position="76"/>
    </location>
</feature>
<name>A0A1H2RSN7_9FLAO</name>
<dbReference type="Proteomes" id="UP000199592">
    <property type="component" value="Unassembled WGS sequence"/>
</dbReference>